<dbReference type="InterPro" id="IPR034006">
    <property type="entry name" value="M3B_PepF_2"/>
</dbReference>
<gene>
    <name evidence="9" type="ORF">I0Q91_08245</name>
</gene>
<protein>
    <submittedName>
        <fullName evidence="9">M3 family oligoendopeptidase</fullName>
    </submittedName>
</protein>
<dbReference type="CDD" id="cd09607">
    <property type="entry name" value="M3B_PepF"/>
    <property type="match status" value="1"/>
</dbReference>
<dbReference type="PANTHER" id="PTHR34217">
    <property type="entry name" value="METAL-DEPENDENT CARBOXYPEPTIDASE"/>
    <property type="match status" value="1"/>
</dbReference>
<sequence length="594" mass="67976">MEKRWSLEKLFPAIDSDEFKNTRKEFSAKLESLSGWEPAEDKSNQEIAEEFIENMQEFYRLMTLLMAYLQLKVSVDARNQQALKLIDELEKEAVKITAPRVKFMLWLKEIISDEKTVSGFVAGSDLLEEHQFVLEELLEESQYLLSENEEVLVAEMKRTGSSAWTKLQQKLTSTLMVDIELDGEEQELPLSVVRNLYFKADPEVRKTAYEAELAAYDKIDESVAAALNGIKGEVLTVTEKRGFDEPLDETLVNSRMDKETLDAMLEAMKNNLSAFHDFYNAKAKVLGHDRGLPFYDIFAPLGEVEMEFSYEEAKDFIIDNIREFSDEMADLYEEAFNNNWIDAEPRDGKRGGAFCYNINPIEESRILSNFTGSFSDMTTLAHELGHAYHGYCLSGESILNTDYPMPLAETASIFSETIVTNAALKEADQDEQFVILENSISGAGQVIVDIYSRFLFESRLFEARKNASLSVDDLKELMVEAQKDAYGDSLDHDYLHPSMWINKSHYYSAGNNYYNFPYAFGLLFGLGVYALYLKDEDDFLDKYNELLRATGQKKALDVAEMVGIDLHDPEFWEGSLEVIKQDIDRFLELAEDQY</sequence>
<comment type="cofactor">
    <cofactor evidence="6">
        <name>Zn(2+)</name>
        <dbReference type="ChEBI" id="CHEBI:29105"/>
    </cofactor>
    <text evidence="6">Binds 1 zinc ion.</text>
</comment>
<dbReference type="SUPFAM" id="SSF55486">
    <property type="entry name" value="Metalloproteases ('zincins'), catalytic domain"/>
    <property type="match status" value="1"/>
</dbReference>
<feature type="domain" description="Peptidase M3A/M3B catalytic" evidence="7">
    <location>
        <begin position="200"/>
        <end position="575"/>
    </location>
</feature>
<dbReference type="PANTHER" id="PTHR34217:SF1">
    <property type="entry name" value="CARBOXYPEPTIDASE 1"/>
    <property type="match status" value="1"/>
</dbReference>
<evidence type="ECO:0000259" key="7">
    <source>
        <dbReference type="Pfam" id="PF01432"/>
    </source>
</evidence>
<evidence type="ECO:0000256" key="5">
    <source>
        <dbReference type="ARBA" id="ARBA00023049"/>
    </source>
</evidence>
<reference evidence="9" key="1">
    <citation type="submission" date="2020-11" db="EMBL/GenBank/DDBJ databases">
        <title>Halonatronomonas betainensis gen. nov., sp. nov. a novel haloalkaliphilic representative of the family Halanaerobiacae capable of betaine degradation.</title>
        <authorList>
            <person name="Boltyanskaya Y."/>
            <person name="Kevbrin V."/>
            <person name="Detkova E."/>
            <person name="Grouzdev D.S."/>
            <person name="Koziaeva V."/>
            <person name="Zhilina T."/>
        </authorList>
    </citation>
    <scope>NUCLEOTIDE SEQUENCE</scope>
    <source>
        <strain evidence="9">Z-7014</strain>
    </source>
</reference>
<dbReference type="GO" id="GO:0004222">
    <property type="term" value="F:metalloendopeptidase activity"/>
    <property type="evidence" value="ECO:0007669"/>
    <property type="project" value="InterPro"/>
</dbReference>
<evidence type="ECO:0000313" key="10">
    <source>
        <dbReference type="Proteomes" id="UP000621436"/>
    </source>
</evidence>
<dbReference type="Gene3D" id="1.10.1370.20">
    <property type="entry name" value="Oligoendopeptidase f, C-terminal domain"/>
    <property type="match status" value="1"/>
</dbReference>
<dbReference type="InterPro" id="IPR001567">
    <property type="entry name" value="Pept_M3A_M3B_dom"/>
</dbReference>
<keyword evidence="3 6" id="KW-0378">Hydrolase</keyword>
<evidence type="ECO:0000256" key="1">
    <source>
        <dbReference type="ARBA" id="ARBA00022670"/>
    </source>
</evidence>
<keyword evidence="10" id="KW-1185">Reference proteome</keyword>
<evidence type="ECO:0000259" key="8">
    <source>
        <dbReference type="Pfam" id="PF08439"/>
    </source>
</evidence>
<dbReference type="Pfam" id="PF08439">
    <property type="entry name" value="Peptidase_M3_N"/>
    <property type="match status" value="1"/>
</dbReference>
<proteinExistence type="inferred from homology"/>
<evidence type="ECO:0000256" key="4">
    <source>
        <dbReference type="ARBA" id="ARBA00022833"/>
    </source>
</evidence>
<dbReference type="Gene3D" id="1.20.140.70">
    <property type="entry name" value="Oligopeptidase f, N-terminal domain"/>
    <property type="match status" value="1"/>
</dbReference>
<keyword evidence="5 6" id="KW-0482">Metalloprotease</keyword>
<dbReference type="InterPro" id="IPR013647">
    <property type="entry name" value="OligopepF_N_dom"/>
</dbReference>
<dbReference type="InterPro" id="IPR001333">
    <property type="entry name" value="Peptidase_M32_Taq"/>
</dbReference>
<dbReference type="GO" id="GO:0004181">
    <property type="term" value="F:metallocarboxypeptidase activity"/>
    <property type="evidence" value="ECO:0007669"/>
    <property type="project" value="InterPro"/>
</dbReference>
<dbReference type="InterPro" id="IPR042088">
    <property type="entry name" value="OligoPept_F_C"/>
</dbReference>
<comment type="similarity">
    <text evidence="6">Belongs to the peptidase M3 family.</text>
</comment>
<evidence type="ECO:0000256" key="6">
    <source>
        <dbReference type="RuleBase" id="RU003435"/>
    </source>
</evidence>
<dbReference type="Pfam" id="PF01432">
    <property type="entry name" value="Peptidase_M3"/>
    <property type="match status" value="1"/>
</dbReference>
<keyword evidence="2 6" id="KW-0479">Metal-binding</keyword>
<dbReference type="EMBL" id="JADPIE010000004">
    <property type="protein sequence ID" value="MBF8437064.1"/>
    <property type="molecule type" value="Genomic_DNA"/>
</dbReference>
<feature type="domain" description="Oligopeptidase F N-terminal" evidence="8">
    <location>
        <begin position="113"/>
        <end position="175"/>
    </location>
</feature>
<comment type="caution">
    <text evidence="9">The sequence shown here is derived from an EMBL/GenBank/DDBJ whole genome shotgun (WGS) entry which is preliminary data.</text>
</comment>
<evidence type="ECO:0000256" key="2">
    <source>
        <dbReference type="ARBA" id="ARBA00022723"/>
    </source>
</evidence>
<dbReference type="InterPro" id="IPR011977">
    <property type="entry name" value="Pept_M3B_clade3"/>
</dbReference>
<dbReference type="RefSeq" id="WP_270453997.1">
    <property type="nucleotide sequence ID" value="NZ_JADPIE010000004.1"/>
</dbReference>
<accession>A0A931AUT1</accession>
<keyword evidence="4 6" id="KW-0862">Zinc</keyword>
<keyword evidence="1 6" id="KW-0645">Protease</keyword>
<dbReference type="GO" id="GO:0006508">
    <property type="term" value="P:proteolysis"/>
    <property type="evidence" value="ECO:0007669"/>
    <property type="project" value="UniProtKB-KW"/>
</dbReference>
<dbReference type="AlphaFoldDB" id="A0A931AUT1"/>
<organism evidence="9 10">
    <name type="scientific">Halonatronomonas betaini</name>
    <dbReference type="NCBI Taxonomy" id="2778430"/>
    <lineage>
        <taxon>Bacteria</taxon>
        <taxon>Bacillati</taxon>
        <taxon>Bacillota</taxon>
        <taxon>Clostridia</taxon>
        <taxon>Halanaerobiales</taxon>
        <taxon>Halarsenatibacteraceae</taxon>
        <taxon>Halonatronomonas</taxon>
    </lineage>
</organism>
<evidence type="ECO:0000256" key="3">
    <source>
        <dbReference type="ARBA" id="ARBA00022801"/>
    </source>
</evidence>
<name>A0A931AUT1_9FIRM</name>
<dbReference type="NCBIfam" id="TIGR02290">
    <property type="entry name" value="M3_fam_3"/>
    <property type="match status" value="1"/>
</dbReference>
<dbReference type="GO" id="GO:0046872">
    <property type="term" value="F:metal ion binding"/>
    <property type="evidence" value="ECO:0007669"/>
    <property type="project" value="UniProtKB-UniRule"/>
</dbReference>
<dbReference type="Proteomes" id="UP000621436">
    <property type="component" value="Unassembled WGS sequence"/>
</dbReference>
<evidence type="ECO:0000313" key="9">
    <source>
        <dbReference type="EMBL" id="MBF8437064.1"/>
    </source>
</evidence>